<comment type="caution">
    <text evidence="13">The sequence shown here is derived from an EMBL/GenBank/DDBJ whole genome shotgun (WGS) entry which is preliminary data.</text>
</comment>
<keyword evidence="14" id="KW-1185">Reference proteome</keyword>
<feature type="site" description="Enhances dephosphorylation of CheY-P" evidence="11">
    <location>
        <position position="189"/>
    </location>
</feature>
<organism evidence="13 14">
    <name type="scientific">Neptunomonas marina</name>
    <dbReference type="NCBI Taxonomy" id="1815562"/>
    <lineage>
        <taxon>Bacteria</taxon>
        <taxon>Pseudomonadati</taxon>
        <taxon>Pseudomonadota</taxon>
        <taxon>Gammaproteobacteria</taxon>
        <taxon>Oceanospirillales</taxon>
        <taxon>Oceanospirillaceae</taxon>
        <taxon>Neptunomonas</taxon>
    </lineage>
</organism>
<dbReference type="InterPro" id="IPR007439">
    <property type="entry name" value="Chemotax_Pase_CheZ"/>
</dbReference>
<evidence type="ECO:0000256" key="6">
    <source>
        <dbReference type="ARBA" id="ARBA00022779"/>
    </source>
</evidence>
<comment type="subunit">
    <text evidence="10">Homodimer.</text>
</comment>
<keyword evidence="4 10" id="KW-0963">Cytoplasm</keyword>
<dbReference type="RefSeq" id="WP_127694477.1">
    <property type="nucleotide sequence ID" value="NZ_SACQ01000005.1"/>
</dbReference>
<accession>A0A437Q6Y4</accession>
<dbReference type="PANTHER" id="PTHR43693">
    <property type="entry name" value="PROTEIN PHOSPHATASE CHEZ"/>
    <property type="match status" value="1"/>
</dbReference>
<dbReference type="EC" id="3.1.3.-" evidence="10"/>
<evidence type="ECO:0000313" key="14">
    <source>
        <dbReference type="Proteomes" id="UP000282818"/>
    </source>
</evidence>
<evidence type="ECO:0000256" key="5">
    <source>
        <dbReference type="ARBA" id="ARBA00022500"/>
    </source>
</evidence>
<keyword evidence="8 10" id="KW-0904">Protein phosphatase</keyword>
<evidence type="ECO:0000256" key="1">
    <source>
        <dbReference type="ARBA" id="ARBA00004496"/>
    </source>
</evidence>
<comment type="similarity">
    <text evidence="2 10">Belongs to the CheZ family.</text>
</comment>
<dbReference type="PIRSF" id="PIRSF002884">
    <property type="entry name" value="CheZ"/>
    <property type="match status" value="1"/>
</dbReference>
<evidence type="ECO:0000256" key="8">
    <source>
        <dbReference type="ARBA" id="ARBA00022912"/>
    </source>
</evidence>
<keyword evidence="6 10" id="KW-0283">Flagellar rotation</keyword>
<evidence type="ECO:0000256" key="2">
    <source>
        <dbReference type="ARBA" id="ARBA00005908"/>
    </source>
</evidence>
<evidence type="ECO:0000313" key="13">
    <source>
        <dbReference type="EMBL" id="RVU30281.1"/>
    </source>
</evidence>
<sequence length="273" mass="30042">MPESDITVGLDCIDEVLQAKAEELTSSLQNGDMASAFNIINDLQQVKHQAFYNEVGHLTRGLHEAIKSFSDGVNFDDLGGGQAIESIQGMADASERLSYVIELTEKTSHETMDRVDKSLALVDKMDDQAARFQELLSLVGQLEAEFEGLRGVYDRTCQLKEESEQTVAEMRVQLTDILVAQSYQDITGQLIRRVITLVTQVESSLVQLMDMAAKIDLIRGIEDDTQESEAAAQDKAQQDPIAAEGPQIASKRNKGDVVESQDDVDELLSSLGF</sequence>
<evidence type="ECO:0000256" key="7">
    <source>
        <dbReference type="ARBA" id="ARBA00022801"/>
    </source>
</evidence>
<reference evidence="13 14" key="1">
    <citation type="submission" date="2019-01" db="EMBL/GenBank/DDBJ databases">
        <authorList>
            <person name="Chen W.-M."/>
        </authorList>
    </citation>
    <scope>NUCLEOTIDE SEQUENCE [LARGE SCALE GENOMIC DNA]</scope>
    <source>
        <strain evidence="13 14">HPM-16</strain>
    </source>
</reference>
<dbReference type="GO" id="GO:0005737">
    <property type="term" value="C:cytoplasm"/>
    <property type="evidence" value="ECO:0007669"/>
    <property type="project" value="UniProtKB-SubCell"/>
</dbReference>
<comment type="function">
    <text evidence="10">Plays an important role in bacterial chemotaxis signal transduction pathway by accelerating the dephosphorylation of phosphorylated CheY (CheY-P).</text>
</comment>
<keyword evidence="5 10" id="KW-0145">Chemotaxis</keyword>
<dbReference type="InterPro" id="IPR050992">
    <property type="entry name" value="CheZ_family_phosphatases"/>
</dbReference>
<dbReference type="Pfam" id="PF04344">
    <property type="entry name" value="CheZ"/>
    <property type="match status" value="1"/>
</dbReference>
<evidence type="ECO:0000256" key="10">
    <source>
        <dbReference type="PIRNR" id="PIRNR002884"/>
    </source>
</evidence>
<dbReference type="SUPFAM" id="SSF75708">
    <property type="entry name" value="Chemotaxis phosphatase CheZ"/>
    <property type="match status" value="1"/>
</dbReference>
<comment type="subcellular location">
    <subcellularLocation>
        <location evidence="1 10">Cytoplasm</location>
    </subcellularLocation>
</comment>
<dbReference type="EMBL" id="SACQ01000005">
    <property type="protein sequence ID" value="RVU30281.1"/>
    <property type="molecule type" value="Genomic_DNA"/>
</dbReference>
<dbReference type="Gene3D" id="1.10.287.500">
    <property type="entry name" value="Helix hairpin bin"/>
    <property type="match status" value="1"/>
</dbReference>
<evidence type="ECO:0000256" key="9">
    <source>
        <dbReference type="ARBA" id="ARBA00029599"/>
    </source>
</evidence>
<dbReference type="AlphaFoldDB" id="A0A437Q6Y4"/>
<feature type="region of interest" description="Disordered" evidence="12">
    <location>
        <begin position="226"/>
        <end position="261"/>
    </location>
</feature>
<evidence type="ECO:0000256" key="12">
    <source>
        <dbReference type="SAM" id="MobiDB-lite"/>
    </source>
</evidence>
<dbReference type="GO" id="GO:0097588">
    <property type="term" value="P:archaeal or bacterial-type flagellum-dependent cell motility"/>
    <property type="evidence" value="ECO:0007669"/>
    <property type="project" value="UniProtKB-KW"/>
</dbReference>
<name>A0A437Q6Y4_9GAMM</name>
<evidence type="ECO:0000256" key="11">
    <source>
        <dbReference type="PIRSR" id="PIRSR002884-1"/>
    </source>
</evidence>
<dbReference type="GO" id="GO:0009288">
    <property type="term" value="C:bacterial-type flagellum"/>
    <property type="evidence" value="ECO:0007669"/>
    <property type="project" value="InterPro"/>
</dbReference>
<dbReference type="PANTHER" id="PTHR43693:SF1">
    <property type="entry name" value="PROTEIN PHOSPHATASE CHEZ"/>
    <property type="match status" value="1"/>
</dbReference>
<dbReference type="Proteomes" id="UP000282818">
    <property type="component" value="Unassembled WGS sequence"/>
</dbReference>
<keyword evidence="7 10" id="KW-0378">Hydrolase</keyword>
<evidence type="ECO:0000256" key="3">
    <source>
        <dbReference type="ARBA" id="ARBA00018484"/>
    </source>
</evidence>
<protein>
    <recommendedName>
        <fullName evidence="3 10">Protein phosphatase CheZ</fullName>
        <ecNumber evidence="10">3.1.3.-</ecNumber>
    </recommendedName>
    <alternativeName>
        <fullName evidence="9 10">Chemotaxis protein CheZ</fullName>
    </alternativeName>
</protein>
<dbReference type="GO" id="GO:0004721">
    <property type="term" value="F:phosphoprotein phosphatase activity"/>
    <property type="evidence" value="ECO:0007669"/>
    <property type="project" value="UniProtKB-KW"/>
</dbReference>
<gene>
    <name evidence="13" type="ORF">EOE65_11575</name>
</gene>
<dbReference type="GO" id="GO:0006935">
    <property type="term" value="P:chemotaxis"/>
    <property type="evidence" value="ECO:0007669"/>
    <property type="project" value="UniProtKB-KW"/>
</dbReference>
<proteinExistence type="inferred from homology"/>
<evidence type="ECO:0000256" key="4">
    <source>
        <dbReference type="ARBA" id="ARBA00022490"/>
    </source>
</evidence>
<dbReference type="GO" id="GO:0050920">
    <property type="term" value="P:regulation of chemotaxis"/>
    <property type="evidence" value="ECO:0007669"/>
    <property type="project" value="InterPro"/>
</dbReference>